<keyword evidence="3" id="KW-1185">Reference proteome</keyword>
<dbReference type="EMBL" id="JABEMB010000039">
    <property type="protein sequence ID" value="NNH05258.1"/>
    <property type="molecule type" value="Genomic_DNA"/>
</dbReference>
<name>A0A7Y2Q1C7_9MICO</name>
<organism evidence="2 3">
    <name type="scientific">Microbacterium ulmi</name>
    <dbReference type="NCBI Taxonomy" id="179095"/>
    <lineage>
        <taxon>Bacteria</taxon>
        <taxon>Bacillati</taxon>
        <taxon>Actinomycetota</taxon>
        <taxon>Actinomycetes</taxon>
        <taxon>Micrococcales</taxon>
        <taxon>Microbacteriaceae</taxon>
        <taxon>Microbacterium</taxon>
    </lineage>
</organism>
<protein>
    <submittedName>
        <fullName evidence="2">Phospholipase</fullName>
    </submittedName>
</protein>
<dbReference type="Proteomes" id="UP000543598">
    <property type="component" value="Unassembled WGS sequence"/>
</dbReference>
<proteinExistence type="predicted"/>
<evidence type="ECO:0000256" key="1">
    <source>
        <dbReference type="SAM" id="SignalP"/>
    </source>
</evidence>
<evidence type="ECO:0000313" key="3">
    <source>
        <dbReference type="Proteomes" id="UP000543598"/>
    </source>
</evidence>
<comment type="caution">
    <text evidence="2">The sequence shown here is derived from an EMBL/GenBank/DDBJ whole genome shotgun (WGS) entry which is preliminary data.</text>
</comment>
<accession>A0A7Y2Q1C7</accession>
<reference evidence="2 3" key="1">
    <citation type="submission" date="2020-05" db="EMBL/GenBank/DDBJ databases">
        <title>MicrobeNet Type strains.</title>
        <authorList>
            <person name="Nicholson A.C."/>
        </authorList>
    </citation>
    <scope>NUCLEOTIDE SEQUENCE [LARGE SCALE GENOMIC DNA]</scope>
    <source>
        <strain evidence="2 3">JCM 14282</strain>
    </source>
</reference>
<feature type="chain" id="PRO_5030711636" evidence="1">
    <location>
        <begin position="40"/>
        <end position="162"/>
    </location>
</feature>
<sequence>MPSRKALRRARRMRALTRPAIAVAAATAIVALTGGAAFAAQTQSEVTATSLSAMSENARKTLHDAREAVGAATKTTTEAEASGLDLGGADTKVDTSALRDEIERLSTLDVLPVFLLTDVVAETRAETARVGHETFLVHSALATAQARKAAEEAAARAAAEAA</sequence>
<feature type="non-terminal residue" evidence="2">
    <location>
        <position position="162"/>
    </location>
</feature>
<evidence type="ECO:0000313" key="2">
    <source>
        <dbReference type="EMBL" id="NNH05258.1"/>
    </source>
</evidence>
<gene>
    <name evidence="2" type="ORF">HLA99_15540</name>
</gene>
<feature type="signal peptide" evidence="1">
    <location>
        <begin position="1"/>
        <end position="39"/>
    </location>
</feature>
<dbReference type="AlphaFoldDB" id="A0A7Y2Q1C7"/>
<keyword evidence="1" id="KW-0732">Signal</keyword>